<dbReference type="EMBL" id="QXFV01013209">
    <property type="protein sequence ID" value="KAE8951052.1"/>
    <property type="molecule type" value="Genomic_DNA"/>
</dbReference>
<evidence type="ECO:0000313" key="2">
    <source>
        <dbReference type="EMBL" id="KAE8951052.1"/>
    </source>
</evidence>
<accession>A0A6A3G0U2</accession>
<evidence type="ECO:0000313" key="5">
    <source>
        <dbReference type="Proteomes" id="UP000434957"/>
    </source>
</evidence>
<dbReference type="AlphaFoldDB" id="A0A6A3G0U2"/>
<organism evidence="2 4">
    <name type="scientific">Phytophthora rubi</name>
    <dbReference type="NCBI Taxonomy" id="129364"/>
    <lineage>
        <taxon>Eukaryota</taxon>
        <taxon>Sar</taxon>
        <taxon>Stramenopiles</taxon>
        <taxon>Oomycota</taxon>
        <taxon>Peronosporomycetes</taxon>
        <taxon>Peronosporales</taxon>
        <taxon>Peronosporaceae</taxon>
        <taxon>Phytophthora</taxon>
    </lineage>
</organism>
<dbReference type="EMBL" id="QXFT01012901">
    <property type="protein sequence ID" value="KAE9258977.1"/>
    <property type="molecule type" value="Genomic_DNA"/>
</dbReference>
<reference evidence="2 4" key="1">
    <citation type="submission" date="2018-09" db="EMBL/GenBank/DDBJ databases">
        <title>Genomic investigation of the strawberry pathogen Phytophthora fragariae indicates pathogenicity is determined by transcriptional variation in three key races.</title>
        <authorList>
            <person name="Adams T.M."/>
            <person name="Armitage A.D."/>
            <person name="Sobczyk M.K."/>
            <person name="Bates H.J."/>
            <person name="Dunwell J.M."/>
            <person name="Nellist C.F."/>
            <person name="Harrison R.J."/>
        </authorList>
    </citation>
    <scope>NUCLEOTIDE SEQUENCE [LARGE SCALE GENOMIC DNA]</scope>
    <source>
        <strain evidence="2 4">SCRP249</strain>
        <strain evidence="3 5">SCRP333</strain>
    </source>
</reference>
<feature type="region of interest" description="Disordered" evidence="1">
    <location>
        <begin position="31"/>
        <end position="69"/>
    </location>
</feature>
<evidence type="ECO:0000313" key="4">
    <source>
        <dbReference type="Proteomes" id="UP000429607"/>
    </source>
</evidence>
<keyword evidence="5" id="KW-1185">Reference proteome</keyword>
<evidence type="ECO:0000313" key="3">
    <source>
        <dbReference type="EMBL" id="KAE9258977.1"/>
    </source>
</evidence>
<dbReference type="Proteomes" id="UP000429607">
    <property type="component" value="Unassembled WGS sequence"/>
</dbReference>
<dbReference type="Proteomes" id="UP000434957">
    <property type="component" value="Unassembled WGS sequence"/>
</dbReference>
<evidence type="ECO:0000256" key="1">
    <source>
        <dbReference type="SAM" id="MobiDB-lite"/>
    </source>
</evidence>
<proteinExistence type="predicted"/>
<name>A0A6A3G0U2_9STRA</name>
<gene>
    <name evidence="2" type="ORF">PR001_g33892</name>
    <name evidence="3" type="ORF">PR003_g34988</name>
</gene>
<sequence>MSTRASPTDLICAVPFFSNVKMSFPMAPRRVAAKSTQRNSLERRAPGASVTGAQAPSGGGSESDSDTLSLSLVRVDGKTSNEWNVEERCPTKFCGTPARSDKEPADRAD</sequence>
<protein>
    <submittedName>
        <fullName evidence="2">Uncharacterized protein</fullName>
    </submittedName>
</protein>
<comment type="caution">
    <text evidence="2">The sequence shown here is derived from an EMBL/GenBank/DDBJ whole genome shotgun (WGS) entry which is preliminary data.</text>
</comment>